<name>A0ABY4W326_9PROT</name>
<dbReference type="SMART" id="SM00287">
    <property type="entry name" value="SH3b"/>
    <property type="match status" value="1"/>
</dbReference>
<dbReference type="Gene3D" id="2.30.30.40">
    <property type="entry name" value="SH3 Domains"/>
    <property type="match status" value="1"/>
</dbReference>
<sequence>MKSCALLLTLISFCFLTATAHAGSTGTETGLPLPRFVSLSSNKVNVRTGPGTRYPISWVFVRRGWPVEVIAEYELWRRIRDVDGATGWVHKGLLSSRRTLIITEESRAVFEDPDESSVVVLLAEPGVLGKLRECDGRWCALEIAGLTGWLPANQFYGVLENEKVR</sequence>
<evidence type="ECO:0000259" key="2">
    <source>
        <dbReference type="SMART" id="SM00287"/>
    </source>
</evidence>
<dbReference type="InterPro" id="IPR003646">
    <property type="entry name" value="SH3-like_bac-type"/>
</dbReference>
<organism evidence="3 4">
    <name type="scientific">Sneathiella marina</name>
    <dbReference type="NCBI Taxonomy" id="2950108"/>
    <lineage>
        <taxon>Bacteria</taxon>
        <taxon>Pseudomonadati</taxon>
        <taxon>Pseudomonadota</taxon>
        <taxon>Alphaproteobacteria</taxon>
        <taxon>Sneathiellales</taxon>
        <taxon>Sneathiellaceae</taxon>
        <taxon>Sneathiella</taxon>
    </lineage>
</organism>
<keyword evidence="1" id="KW-0732">Signal</keyword>
<dbReference type="Proteomes" id="UP001056291">
    <property type="component" value="Chromosome"/>
</dbReference>
<dbReference type="RefSeq" id="WP_251934231.1">
    <property type="nucleotide sequence ID" value="NZ_CP098747.1"/>
</dbReference>
<gene>
    <name evidence="3" type="ORF">NBZ79_18970</name>
</gene>
<reference evidence="3" key="1">
    <citation type="submission" date="2022-06" db="EMBL/GenBank/DDBJ databases">
        <title>Sneathiella actinostolidae sp. nov., isolated from a sea anemonein the Western Pacific Ocean.</title>
        <authorList>
            <person name="Wei M.J."/>
        </authorList>
    </citation>
    <scope>NUCLEOTIDE SEQUENCE</scope>
    <source>
        <strain evidence="3">PHK-P5</strain>
    </source>
</reference>
<feature type="signal peptide" evidence="1">
    <location>
        <begin position="1"/>
        <end position="22"/>
    </location>
</feature>
<keyword evidence="4" id="KW-1185">Reference proteome</keyword>
<evidence type="ECO:0000313" key="3">
    <source>
        <dbReference type="EMBL" id="USG61244.1"/>
    </source>
</evidence>
<feature type="chain" id="PRO_5045189179" evidence="1">
    <location>
        <begin position="23"/>
        <end position="165"/>
    </location>
</feature>
<evidence type="ECO:0000313" key="4">
    <source>
        <dbReference type="Proteomes" id="UP001056291"/>
    </source>
</evidence>
<evidence type="ECO:0000256" key="1">
    <source>
        <dbReference type="SAM" id="SignalP"/>
    </source>
</evidence>
<dbReference type="InterPro" id="IPR010466">
    <property type="entry name" value="DUF1058"/>
</dbReference>
<dbReference type="Pfam" id="PF06347">
    <property type="entry name" value="SH3_4"/>
    <property type="match status" value="2"/>
</dbReference>
<protein>
    <submittedName>
        <fullName evidence="3">SH3 domain-containing protein</fullName>
    </submittedName>
</protein>
<dbReference type="EMBL" id="CP098747">
    <property type="protein sequence ID" value="USG61244.1"/>
    <property type="molecule type" value="Genomic_DNA"/>
</dbReference>
<proteinExistence type="predicted"/>
<accession>A0ABY4W326</accession>
<feature type="domain" description="SH3b" evidence="2">
    <location>
        <begin position="34"/>
        <end position="98"/>
    </location>
</feature>